<dbReference type="SMART" id="SM00355">
    <property type="entry name" value="ZnF_C2H2"/>
    <property type="match status" value="3"/>
</dbReference>
<evidence type="ECO:0000256" key="6">
    <source>
        <dbReference type="ARBA" id="ARBA00023015"/>
    </source>
</evidence>
<evidence type="ECO:0000256" key="7">
    <source>
        <dbReference type="ARBA" id="ARBA00023163"/>
    </source>
</evidence>
<protein>
    <recommendedName>
        <fullName evidence="10">C2H2-type domain-containing protein</fullName>
    </recommendedName>
</protein>
<dbReference type="Pfam" id="PF00096">
    <property type="entry name" value="zf-C2H2"/>
    <property type="match status" value="2"/>
</dbReference>
<accession>B3RK91</accession>
<keyword evidence="5" id="KW-0862">Zinc</keyword>
<evidence type="ECO:0000313" key="11">
    <source>
        <dbReference type="EMBL" id="EDV29159.1"/>
    </source>
</evidence>
<gene>
    <name evidence="11" type="ORF">TRIADDRAFT_9064</name>
</gene>
<feature type="domain" description="C2H2-type" evidence="10">
    <location>
        <begin position="3"/>
        <end position="30"/>
    </location>
</feature>
<dbReference type="GeneID" id="6750302"/>
<dbReference type="HOGENOM" id="CLU_002678_42_18_1"/>
<dbReference type="GO" id="GO:0008270">
    <property type="term" value="F:zinc ion binding"/>
    <property type="evidence" value="ECO:0007669"/>
    <property type="project" value="UniProtKB-KW"/>
</dbReference>
<feature type="domain" description="C2H2-type" evidence="10">
    <location>
        <begin position="57"/>
        <end position="77"/>
    </location>
</feature>
<dbReference type="FunFam" id="3.30.160.60:FF:000062">
    <property type="entry name" value="RB-associated KRAB zinc finger protein-like"/>
    <property type="match status" value="1"/>
</dbReference>
<dbReference type="AlphaFoldDB" id="B3RK91"/>
<evidence type="ECO:0000256" key="8">
    <source>
        <dbReference type="ARBA" id="ARBA00023242"/>
    </source>
</evidence>
<feature type="non-terminal residue" evidence="11">
    <location>
        <position position="1"/>
    </location>
</feature>
<keyword evidence="3" id="KW-0677">Repeat</keyword>
<keyword evidence="8" id="KW-0539">Nucleus</keyword>
<comment type="subcellular location">
    <subcellularLocation>
        <location evidence="1">Nucleus</location>
    </subcellularLocation>
</comment>
<dbReference type="PROSITE" id="PS50157">
    <property type="entry name" value="ZINC_FINGER_C2H2_2"/>
    <property type="match status" value="3"/>
</dbReference>
<dbReference type="PhylomeDB" id="B3RK91"/>
<dbReference type="PROSITE" id="PS00028">
    <property type="entry name" value="ZINC_FINGER_C2H2_1"/>
    <property type="match status" value="2"/>
</dbReference>
<evidence type="ECO:0000256" key="4">
    <source>
        <dbReference type="ARBA" id="ARBA00022771"/>
    </source>
</evidence>
<feature type="domain" description="C2H2-type" evidence="10">
    <location>
        <begin position="31"/>
        <end position="58"/>
    </location>
</feature>
<dbReference type="GO" id="GO:0005634">
    <property type="term" value="C:nucleus"/>
    <property type="evidence" value="ECO:0007669"/>
    <property type="project" value="UniProtKB-SubCell"/>
</dbReference>
<keyword evidence="2" id="KW-0479">Metal-binding</keyword>
<dbReference type="OrthoDB" id="3437960at2759"/>
<dbReference type="SUPFAM" id="SSF57667">
    <property type="entry name" value="beta-beta-alpha zinc fingers"/>
    <property type="match status" value="1"/>
</dbReference>
<dbReference type="PANTHER" id="PTHR23226:SF416">
    <property type="entry name" value="FI01424P"/>
    <property type="match status" value="1"/>
</dbReference>
<organism evidence="11 12">
    <name type="scientific">Trichoplax adhaerens</name>
    <name type="common">Trichoplax reptans</name>
    <dbReference type="NCBI Taxonomy" id="10228"/>
    <lineage>
        <taxon>Eukaryota</taxon>
        <taxon>Metazoa</taxon>
        <taxon>Placozoa</taxon>
        <taxon>Uniplacotomia</taxon>
        <taxon>Trichoplacea</taxon>
        <taxon>Trichoplacidae</taxon>
        <taxon>Trichoplax</taxon>
    </lineage>
</organism>
<keyword evidence="6" id="KW-0805">Transcription regulation</keyword>
<evidence type="ECO:0000256" key="1">
    <source>
        <dbReference type="ARBA" id="ARBA00004123"/>
    </source>
</evidence>
<keyword evidence="12" id="KW-1185">Reference proteome</keyword>
<dbReference type="RefSeq" id="XP_002108361.1">
    <property type="nucleotide sequence ID" value="XM_002108325.1"/>
</dbReference>
<reference evidence="11 12" key="1">
    <citation type="journal article" date="2008" name="Nature">
        <title>The Trichoplax genome and the nature of placozoans.</title>
        <authorList>
            <person name="Srivastava M."/>
            <person name="Begovic E."/>
            <person name="Chapman J."/>
            <person name="Putnam N.H."/>
            <person name="Hellsten U."/>
            <person name="Kawashima T."/>
            <person name="Kuo A."/>
            <person name="Mitros T."/>
            <person name="Salamov A."/>
            <person name="Carpenter M.L."/>
            <person name="Signorovitch A.Y."/>
            <person name="Moreno M.A."/>
            <person name="Kamm K."/>
            <person name="Grimwood J."/>
            <person name="Schmutz J."/>
            <person name="Shapiro H."/>
            <person name="Grigoriev I.V."/>
            <person name="Buss L.W."/>
            <person name="Schierwater B."/>
            <person name="Dellaporta S.L."/>
            <person name="Rokhsar D.S."/>
        </authorList>
    </citation>
    <scope>NUCLEOTIDE SEQUENCE [LARGE SCALE GENOMIC DNA]</scope>
    <source>
        <strain evidence="11 12">Grell-BS-1999</strain>
    </source>
</reference>
<evidence type="ECO:0000259" key="10">
    <source>
        <dbReference type="PROSITE" id="PS50157"/>
    </source>
</evidence>
<dbReference type="CTD" id="6750302"/>
<keyword evidence="7" id="KW-0804">Transcription</keyword>
<dbReference type="EMBL" id="DS985241">
    <property type="protein sequence ID" value="EDV29159.1"/>
    <property type="molecule type" value="Genomic_DNA"/>
</dbReference>
<evidence type="ECO:0000256" key="2">
    <source>
        <dbReference type="ARBA" id="ARBA00022723"/>
    </source>
</evidence>
<evidence type="ECO:0000256" key="3">
    <source>
        <dbReference type="ARBA" id="ARBA00022737"/>
    </source>
</evidence>
<keyword evidence="4 9" id="KW-0863">Zinc-finger</keyword>
<feature type="non-terminal residue" evidence="11">
    <location>
        <position position="77"/>
    </location>
</feature>
<dbReference type="PANTHER" id="PTHR23226">
    <property type="entry name" value="ZINC FINGER AND SCAN DOMAIN-CONTAINING"/>
    <property type="match status" value="1"/>
</dbReference>
<proteinExistence type="predicted"/>
<dbReference type="KEGG" id="tad:TRIADDRAFT_9064"/>
<dbReference type="InParanoid" id="B3RK91"/>
<sequence length="77" mass="9184">KIYRCKDCKKVFSDSSTLQRHRSVHSAERPFKCRTCFAAFKLKHHLQRHEKLHASLVTCTDCHRTFSHLSQLHNHIR</sequence>
<dbReference type="Gene3D" id="3.30.160.60">
    <property type="entry name" value="Classic Zinc Finger"/>
    <property type="match status" value="2"/>
</dbReference>
<evidence type="ECO:0000313" key="12">
    <source>
        <dbReference type="Proteomes" id="UP000009022"/>
    </source>
</evidence>
<evidence type="ECO:0000256" key="5">
    <source>
        <dbReference type="ARBA" id="ARBA00022833"/>
    </source>
</evidence>
<name>B3RK91_TRIAD</name>
<dbReference type="Proteomes" id="UP000009022">
    <property type="component" value="Unassembled WGS sequence"/>
</dbReference>
<dbReference type="eggNOG" id="KOG1721">
    <property type="taxonomic scope" value="Eukaryota"/>
</dbReference>
<dbReference type="InterPro" id="IPR036236">
    <property type="entry name" value="Znf_C2H2_sf"/>
</dbReference>
<evidence type="ECO:0000256" key="9">
    <source>
        <dbReference type="PROSITE-ProRule" id="PRU00042"/>
    </source>
</evidence>
<dbReference type="InterPro" id="IPR013087">
    <property type="entry name" value="Znf_C2H2_type"/>
</dbReference>